<dbReference type="RefSeq" id="WP_183251266.1">
    <property type="nucleotide sequence ID" value="NZ_BAAAFF010000003.1"/>
</dbReference>
<comment type="caution">
    <text evidence="1">The sequence shown here is derived from an EMBL/GenBank/DDBJ whole genome shotgun (WGS) entry which is preliminary data.</text>
</comment>
<protein>
    <recommendedName>
        <fullName evidence="3">Hpt domain-containing protein</fullName>
    </recommendedName>
</protein>
<dbReference type="EMBL" id="JACHFZ010000001">
    <property type="protein sequence ID" value="MBB5290574.1"/>
    <property type="molecule type" value="Genomic_DNA"/>
</dbReference>
<reference evidence="1 2" key="1">
    <citation type="submission" date="2020-08" db="EMBL/GenBank/DDBJ databases">
        <title>Genomic Encyclopedia of Type Strains, Phase IV (KMG-IV): sequencing the most valuable type-strain genomes for metagenomic binning, comparative biology and taxonomic classification.</title>
        <authorList>
            <person name="Goeker M."/>
        </authorList>
    </citation>
    <scope>NUCLEOTIDE SEQUENCE [LARGE SCALE GENOMIC DNA]</scope>
    <source>
        <strain evidence="1 2">DSM 25335</strain>
    </source>
</reference>
<keyword evidence="2" id="KW-1185">Reference proteome</keyword>
<accession>A0A7W8HVP7</accession>
<evidence type="ECO:0008006" key="3">
    <source>
        <dbReference type="Google" id="ProtNLM"/>
    </source>
</evidence>
<dbReference type="GO" id="GO:0000160">
    <property type="term" value="P:phosphorelay signal transduction system"/>
    <property type="evidence" value="ECO:0007669"/>
    <property type="project" value="InterPro"/>
</dbReference>
<evidence type="ECO:0000313" key="1">
    <source>
        <dbReference type="EMBL" id="MBB5290574.1"/>
    </source>
</evidence>
<organism evidence="1 2">
    <name type="scientific">Brevundimonas basaltis</name>
    <dbReference type="NCBI Taxonomy" id="472166"/>
    <lineage>
        <taxon>Bacteria</taxon>
        <taxon>Pseudomonadati</taxon>
        <taxon>Pseudomonadota</taxon>
        <taxon>Alphaproteobacteria</taxon>
        <taxon>Caulobacterales</taxon>
        <taxon>Caulobacteraceae</taxon>
        <taxon>Brevundimonas</taxon>
    </lineage>
</organism>
<dbReference type="AlphaFoldDB" id="A0A7W8HVP7"/>
<name>A0A7W8HVP7_9CAUL</name>
<gene>
    <name evidence="1" type="ORF">HNQ67_000070</name>
</gene>
<evidence type="ECO:0000313" key="2">
    <source>
        <dbReference type="Proteomes" id="UP000566663"/>
    </source>
</evidence>
<dbReference type="InterPro" id="IPR036641">
    <property type="entry name" value="HPT_dom_sf"/>
</dbReference>
<sequence>MSNSAQVIRPPNTLRLKVGGAFGGIDASAIAKAEEALKAMSSQFGQWLQDEIVKLDKAQSDISDQGYNVQTAEALYFRAHDLKGLGATYQYPLVTRLAGSLCKMMDEPAKRMAAPRVLVDAHIDAIRAVVRDQIQTDDHPIGRALAESLEAGVADHLG</sequence>
<dbReference type="SUPFAM" id="SSF47226">
    <property type="entry name" value="Histidine-containing phosphotransfer domain, HPT domain"/>
    <property type="match status" value="1"/>
</dbReference>
<proteinExistence type="predicted"/>
<dbReference type="Proteomes" id="UP000566663">
    <property type="component" value="Unassembled WGS sequence"/>
</dbReference>